<accession>A0A3N4GYK9</accession>
<gene>
    <name evidence="1" type="ORF">EF294_16835</name>
</gene>
<reference evidence="1 2" key="1">
    <citation type="submission" date="2018-11" db="EMBL/GenBank/DDBJ databases">
        <title>Draft genome sequence of Gordonia sp. RS15-1S isolated from rice stems.</title>
        <authorList>
            <person name="Muangham S."/>
        </authorList>
    </citation>
    <scope>NUCLEOTIDE SEQUENCE [LARGE SCALE GENOMIC DNA]</scope>
    <source>
        <strain evidence="1 2">RS15-1S</strain>
    </source>
</reference>
<organism evidence="1 2">
    <name type="scientific">Gordonia oryzae</name>
    <dbReference type="NCBI Taxonomy" id="2487349"/>
    <lineage>
        <taxon>Bacteria</taxon>
        <taxon>Bacillati</taxon>
        <taxon>Actinomycetota</taxon>
        <taxon>Actinomycetes</taxon>
        <taxon>Mycobacteriales</taxon>
        <taxon>Gordoniaceae</taxon>
        <taxon>Gordonia</taxon>
    </lineage>
</organism>
<dbReference type="EMBL" id="RKMH01000013">
    <property type="protein sequence ID" value="RPA58064.1"/>
    <property type="molecule type" value="Genomic_DNA"/>
</dbReference>
<keyword evidence="2" id="KW-1185">Reference proteome</keyword>
<dbReference type="AlphaFoldDB" id="A0A3N4GYK9"/>
<dbReference type="OrthoDB" id="9883490at2"/>
<protein>
    <submittedName>
        <fullName evidence="1">Uncharacterized protein</fullName>
    </submittedName>
</protein>
<comment type="caution">
    <text evidence="1">The sequence shown here is derived from an EMBL/GenBank/DDBJ whole genome shotgun (WGS) entry which is preliminary data.</text>
</comment>
<evidence type="ECO:0000313" key="2">
    <source>
        <dbReference type="Proteomes" id="UP000267536"/>
    </source>
</evidence>
<evidence type="ECO:0000313" key="1">
    <source>
        <dbReference type="EMBL" id="RPA58064.1"/>
    </source>
</evidence>
<sequence length="149" mass="16128">MSGVGVFSERGWDAVYRIRSAVNADDADGFGALSQRLDPEVAVQVTMIGETLLRVALGDDPAAATLAGASATLAPHLRRFLGAPTLEPEHAADLIRTGLRLRDCPEWASRAQTMMFFCGFLAPVDDADFLDFRLRAEPAWSAAVEDHVR</sequence>
<dbReference type="Proteomes" id="UP000267536">
    <property type="component" value="Unassembled WGS sequence"/>
</dbReference>
<proteinExistence type="predicted"/>
<name>A0A3N4GYK9_9ACTN</name>